<dbReference type="PANTHER" id="PTHR30390:SF7">
    <property type="entry name" value="PHOSPHOHEPTOSE ISOMERASE"/>
    <property type="match status" value="1"/>
</dbReference>
<dbReference type="AlphaFoldDB" id="A0A7W8MVH2"/>
<proteinExistence type="predicted"/>
<dbReference type="SUPFAM" id="SSF53697">
    <property type="entry name" value="SIS domain"/>
    <property type="match status" value="1"/>
</dbReference>
<protein>
    <submittedName>
        <fullName evidence="2">Putative phosphosugar-binding protein</fullName>
    </submittedName>
</protein>
<dbReference type="InterPro" id="IPR050099">
    <property type="entry name" value="SIS_GmhA/DiaA_subfam"/>
</dbReference>
<dbReference type="InterPro" id="IPR035472">
    <property type="entry name" value="RpiR-like_SIS"/>
</dbReference>
<dbReference type="NCBIfam" id="NF002805">
    <property type="entry name" value="PRK02947.1"/>
    <property type="match status" value="1"/>
</dbReference>
<dbReference type="PANTHER" id="PTHR30390">
    <property type="entry name" value="SEDOHEPTULOSE 7-PHOSPHATE ISOMERASE / DNAA INITIATOR-ASSOCIATING FACTOR FOR REPLICATION INITIATION"/>
    <property type="match status" value="1"/>
</dbReference>
<organism evidence="2 3">
    <name type="scientific">Anoxybacteroides tepidamans</name>
    <dbReference type="NCBI Taxonomy" id="265948"/>
    <lineage>
        <taxon>Bacteria</taxon>
        <taxon>Bacillati</taxon>
        <taxon>Bacillota</taxon>
        <taxon>Bacilli</taxon>
        <taxon>Bacillales</taxon>
        <taxon>Anoxybacillaceae</taxon>
        <taxon>Anoxybacteroides</taxon>
    </lineage>
</organism>
<accession>A0A7W8MVH2</accession>
<dbReference type="GO" id="GO:1901135">
    <property type="term" value="P:carbohydrate derivative metabolic process"/>
    <property type="evidence" value="ECO:0007669"/>
    <property type="project" value="InterPro"/>
</dbReference>
<dbReference type="InterPro" id="IPR001347">
    <property type="entry name" value="SIS_dom"/>
</dbReference>
<dbReference type="GO" id="GO:0097367">
    <property type="term" value="F:carbohydrate derivative binding"/>
    <property type="evidence" value="ECO:0007669"/>
    <property type="project" value="InterPro"/>
</dbReference>
<dbReference type="Gene3D" id="3.40.50.10490">
    <property type="entry name" value="Glucose-6-phosphate isomerase like protein, domain 1"/>
    <property type="match status" value="1"/>
</dbReference>
<evidence type="ECO:0000313" key="2">
    <source>
        <dbReference type="EMBL" id="MBB5325602.1"/>
    </source>
</evidence>
<dbReference type="RefSeq" id="WP_183255315.1">
    <property type="nucleotide sequence ID" value="NZ_JACHEP010000018.1"/>
</dbReference>
<comment type="caution">
    <text evidence="2">The sequence shown here is derived from an EMBL/GenBank/DDBJ whole genome shotgun (WGS) entry which is preliminary data.</text>
</comment>
<dbReference type="EMBL" id="JACHEP010000018">
    <property type="protein sequence ID" value="MBB5325602.1"/>
    <property type="molecule type" value="Genomic_DNA"/>
</dbReference>
<keyword evidence="3" id="KW-1185">Reference proteome</keyword>
<evidence type="ECO:0000313" key="3">
    <source>
        <dbReference type="Proteomes" id="UP000520011"/>
    </source>
</evidence>
<name>A0A7W8MVH2_9BACL</name>
<dbReference type="CDD" id="cd05013">
    <property type="entry name" value="SIS_RpiR"/>
    <property type="match status" value="1"/>
</dbReference>
<dbReference type="InterPro" id="IPR046348">
    <property type="entry name" value="SIS_dom_sf"/>
</dbReference>
<gene>
    <name evidence="2" type="ORF">HNQ34_002703</name>
</gene>
<reference evidence="2 3" key="1">
    <citation type="submission" date="2020-08" db="EMBL/GenBank/DDBJ databases">
        <title>Genomic Encyclopedia of Type Strains, Phase IV (KMG-IV): sequencing the most valuable type-strain genomes for metagenomic binning, comparative biology and taxonomic classification.</title>
        <authorList>
            <person name="Goeker M."/>
        </authorList>
    </citation>
    <scope>NUCLEOTIDE SEQUENCE [LARGE SCALE GENOMIC DNA]</scope>
    <source>
        <strain evidence="2 3">DSM 16325</strain>
    </source>
</reference>
<sequence>MFEYFQHLHQLLTAVEQNERETLLLAATKVAECIQNNGIVQLFGCGHSHLLAEEVFYRAGGLVPIKPILIEPLMLHEGAIRSSQLEKEINYARTFLEKEEICQGDVVFIISTSGCNPVPIDVALFAKQHGAYVIGLTSLACSKALPPLHPSGKRLAECVDLVINNYSVEGDAILTHPLISVPFAPTSTVIGAAILHAVFAEAAIIIATEGATPPIFVSNNIQGGKEHNQKWVEMYCDRIKLLQ</sequence>
<dbReference type="Pfam" id="PF13580">
    <property type="entry name" value="SIS_2"/>
    <property type="match status" value="1"/>
</dbReference>
<feature type="domain" description="SIS" evidence="1">
    <location>
        <begin position="30"/>
        <end position="216"/>
    </location>
</feature>
<dbReference type="Proteomes" id="UP000520011">
    <property type="component" value="Unassembled WGS sequence"/>
</dbReference>
<dbReference type="PROSITE" id="PS51464">
    <property type="entry name" value="SIS"/>
    <property type="match status" value="1"/>
</dbReference>
<evidence type="ECO:0000259" key="1">
    <source>
        <dbReference type="PROSITE" id="PS51464"/>
    </source>
</evidence>